<evidence type="ECO:0000313" key="3">
    <source>
        <dbReference type="Proteomes" id="UP000011115"/>
    </source>
</evidence>
<keyword evidence="3" id="KW-1185">Reference proteome</keyword>
<organism evidence="2 3">
    <name type="scientific">Solanum tuberosum</name>
    <name type="common">Potato</name>
    <dbReference type="NCBI Taxonomy" id="4113"/>
    <lineage>
        <taxon>Eukaryota</taxon>
        <taxon>Viridiplantae</taxon>
        <taxon>Streptophyta</taxon>
        <taxon>Embryophyta</taxon>
        <taxon>Tracheophyta</taxon>
        <taxon>Spermatophyta</taxon>
        <taxon>Magnoliopsida</taxon>
        <taxon>eudicotyledons</taxon>
        <taxon>Gunneridae</taxon>
        <taxon>Pentapetalae</taxon>
        <taxon>asterids</taxon>
        <taxon>lamiids</taxon>
        <taxon>Solanales</taxon>
        <taxon>Solanaceae</taxon>
        <taxon>Solanoideae</taxon>
        <taxon>Solaneae</taxon>
        <taxon>Solanum</taxon>
    </lineage>
</organism>
<protein>
    <submittedName>
        <fullName evidence="2">Uncharacterized protein</fullName>
    </submittedName>
</protein>
<evidence type="ECO:0000256" key="1">
    <source>
        <dbReference type="SAM" id="MobiDB-lite"/>
    </source>
</evidence>
<dbReference type="HOGENOM" id="CLU_2473323_0_0_1"/>
<dbReference type="InParanoid" id="M1DGX4"/>
<dbReference type="Gramene" id="PGSC0003DMT400088872">
    <property type="protein sequence ID" value="PGSC0003DMT400088872"/>
    <property type="gene ID" value="PGSC0003DMG400038443"/>
</dbReference>
<accession>M1DGX4</accession>
<name>M1DGX4_SOLTU</name>
<dbReference type="EnsemblPlants" id="PGSC0003DMT400088872">
    <property type="protein sequence ID" value="PGSC0003DMT400088872"/>
    <property type="gene ID" value="PGSC0003DMG400038443"/>
</dbReference>
<proteinExistence type="predicted"/>
<evidence type="ECO:0000313" key="2">
    <source>
        <dbReference type="EnsemblPlants" id="PGSC0003DMT400088872"/>
    </source>
</evidence>
<dbReference type="AlphaFoldDB" id="M1DGX4"/>
<feature type="region of interest" description="Disordered" evidence="1">
    <location>
        <begin position="1"/>
        <end position="28"/>
    </location>
</feature>
<sequence length="88" mass="10055">MAPKFKPQPQLTDDQHGPSIHTWSVDGDPSMAHAICQDRSMGRYPYIAQDWRTRGPVGNPDPNRNWTQDNFKVESVKLGEPRKLLANR</sequence>
<dbReference type="Proteomes" id="UP000011115">
    <property type="component" value="Unassembled WGS sequence"/>
</dbReference>
<dbReference type="PaxDb" id="4113-PGSC0003DMT400088872"/>
<reference evidence="3" key="1">
    <citation type="journal article" date="2011" name="Nature">
        <title>Genome sequence and analysis of the tuber crop potato.</title>
        <authorList>
            <consortium name="The Potato Genome Sequencing Consortium"/>
        </authorList>
    </citation>
    <scope>NUCLEOTIDE SEQUENCE [LARGE SCALE GENOMIC DNA]</scope>
    <source>
        <strain evidence="3">cv. DM1-3 516 R44</strain>
    </source>
</reference>
<reference evidence="2" key="2">
    <citation type="submission" date="2015-06" db="UniProtKB">
        <authorList>
            <consortium name="EnsemblPlants"/>
        </authorList>
    </citation>
    <scope>IDENTIFICATION</scope>
    <source>
        <strain evidence="2">DM1-3 516 R44</strain>
    </source>
</reference>